<gene>
    <name evidence="1" type="ORF">Aeh1ORF071c</name>
</gene>
<name>Q76Z15_9CAUD</name>
<accession>Q76Z15</accession>
<keyword evidence="2" id="KW-1185">Reference proteome</keyword>
<dbReference type="EMBL" id="AY266303">
    <property type="protein sequence ID" value="AAQ17731.1"/>
    <property type="molecule type" value="Genomic_DNA"/>
</dbReference>
<reference evidence="1 2" key="1">
    <citation type="journal article" date="2001" name="J. Bacteriol.">
        <title>Phylogeny of the major head and tail genes of the wide-ranging T4-type bacteriophages.</title>
        <authorList>
            <person name="Tetart F."/>
            <person name="Desplats C."/>
            <person name="Kutateladze M."/>
            <person name="Monod C."/>
            <person name="Ackermann H.W."/>
            <person name="Krisch H.M."/>
        </authorList>
    </citation>
    <scope>NUCLEOTIDE SEQUENCE</scope>
</reference>
<dbReference type="RefSeq" id="NP_943954.1">
    <property type="nucleotide sequence ID" value="NC_005260.1"/>
</dbReference>
<evidence type="ECO:0000313" key="2">
    <source>
        <dbReference type="Proteomes" id="UP000002555"/>
    </source>
</evidence>
<evidence type="ECO:0000313" key="1">
    <source>
        <dbReference type="EMBL" id="AAQ17731.1"/>
    </source>
</evidence>
<protein>
    <submittedName>
        <fullName evidence="1">Uncharacterized protein</fullName>
    </submittedName>
</protein>
<dbReference type="OrthoDB" id="33879at10239"/>
<sequence length="104" mass="12039">MTIKQELQIVVKQMLEKLGFSYHNVVVSSTQFGTRFQLEVWISNHAQSQAIADIFVKQTNFRCTSTSSYKKRICDKVSTIFGNEEEMIRAIQTWGNSRVEIEKC</sequence>
<dbReference type="Proteomes" id="UP000002555">
    <property type="component" value="Segment"/>
</dbReference>
<proteinExistence type="predicted"/>
<organism evidence="1 2">
    <name type="scientific">Aeromonas phage Aeh1</name>
    <dbReference type="NCBI Taxonomy" id="2880362"/>
    <lineage>
        <taxon>Viruses</taxon>
        <taxon>Duplodnaviria</taxon>
        <taxon>Heunggongvirae</taxon>
        <taxon>Uroviricota</taxon>
        <taxon>Caudoviricetes</taxon>
        <taxon>Pantevenvirales</taxon>
        <taxon>Straboviridae</taxon>
        <taxon>Cinqassovirus</taxon>
        <taxon>Cinqassovirus aeh1</taxon>
    </lineage>
</organism>
<dbReference type="KEGG" id="vg:2658039"/>